<evidence type="ECO:0000256" key="4">
    <source>
        <dbReference type="ARBA" id="ARBA00023242"/>
    </source>
</evidence>
<reference evidence="7" key="1">
    <citation type="journal article" date="2013" name="Nat. Genet.">
        <title>The duck genome and transcriptome provide insight into an avian influenza virus reservoir species.</title>
        <authorList>
            <person name="Huang Y."/>
            <person name="Li Y."/>
            <person name="Burt D.W."/>
            <person name="Chen H."/>
            <person name="Zhang Y."/>
            <person name="Qian W."/>
            <person name="Kim H."/>
            <person name="Gan S."/>
            <person name="Zhao Y."/>
            <person name="Li J."/>
            <person name="Yi K."/>
            <person name="Feng H."/>
            <person name="Zhu P."/>
            <person name="Li B."/>
            <person name="Liu Q."/>
            <person name="Fairley S."/>
            <person name="Magor K.E."/>
            <person name="Du Z."/>
            <person name="Hu X."/>
            <person name="Goodman L."/>
            <person name="Tafer H."/>
            <person name="Vignal A."/>
            <person name="Lee T."/>
            <person name="Kim K.W."/>
            <person name="Sheng Z."/>
            <person name="An Y."/>
            <person name="Searle S."/>
            <person name="Herrero J."/>
            <person name="Groenen M.A."/>
            <person name="Crooijmans R.P."/>
            <person name="Faraut T."/>
            <person name="Cai Q."/>
            <person name="Webster R.G."/>
            <person name="Aldridge J.R."/>
            <person name="Warren W.C."/>
            <person name="Bartschat S."/>
            <person name="Kehr S."/>
            <person name="Marz M."/>
            <person name="Stadler P.F."/>
            <person name="Smith J."/>
            <person name="Kraus R.H."/>
            <person name="Zhao Y."/>
            <person name="Ren L."/>
            <person name="Fei J."/>
            <person name="Morisson M."/>
            <person name="Kaiser P."/>
            <person name="Griffin D.K."/>
            <person name="Rao M."/>
            <person name="Pitel F."/>
            <person name="Wang J."/>
            <person name="Li N."/>
        </authorList>
    </citation>
    <scope>NUCLEOTIDE SEQUENCE [LARGE SCALE GENOMIC DNA]</scope>
</reference>
<keyword evidence="4" id="KW-0539">Nucleus</keyword>
<gene>
    <name evidence="6" type="ORF">Anapl_11519</name>
</gene>
<evidence type="ECO:0000313" key="6">
    <source>
        <dbReference type="EMBL" id="EOB01144.1"/>
    </source>
</evidence>
<feature type="compositionally biased region" description="Polar residues" evidence="5">
    <location>
        <begin position="1071"/>
        <end position="1083"/>
    </location>
</feature>
<dbReference type="AlphaFoldDB" id="R0L681"/>
<feature type="region of interest" description="Disordered" evidence="5">
    <location>
        <begin position="735"/>
        <end position="757"/>
    </location>
</feature>
<evidence type="ECO:0000256" key="1">
    <source>
        <dbReference type="ARBA" id="ARBA00004123"/>
    </source>
</evidence>
<keyword evidence="2" id="KW-0805">Transcription regulation</keyword>
<sequence>MERRTYSSFQESRISPRDLRLISGIQSHSALLSVKTSADTYQSIRHPLPVADTQSAAASYPAARTFPVWPFGQRAVRQAAAVEGNFLVRNCHAEIIQKPGCKKFGSRRLTKPLFSEHCCAEIISDDARRGFPFRCAEETVGPHGFSAAPFRPELRQAAVARGKIGVLRLEKEQQLWGKMLAMCKADQGLFWRKNVLTQDFHEKKVTEEHGMQRPEAVHRSNSSMLAKSNSLLADHTRPIGKGFCDSLEAEDVLGTRSAWATCTSRGMRALVSSAFPKAWKNTLTKNQTWWVMKAKIVYPDHINRKMIFTQQLFYQQIKAPVLVLGTGVCCNFCTLPSRDLKALYEQAAGYYPNSDCCGKFRYGGMGFSDHMQASVWCTLILELLFRGVERSRLFVFHMQQMYLQGTAGVTGWRNERCRPSQIPLGALPEWWGSKTHCRDRKSLDVKEYLQRCKRITYPDQTPTPTRFLKNCEEVGLFNDIDCSLEHEFRKAQEEENNKRQGLLQEQVPWPSNEIHIGEVILCQVLFIINWQVLLFGIKTMMVIVIWRKSTRYELWAQKGNWLLASPLSLRSGTAAAQQDERYIVLSLKAVLFLSLPNALYSLLVASKWSVVVEDSHPVLDGRVKVERHIRDHCSVALGNLWSGVFNLEEGFLNPKQLHTNTLSSCRQPSLEGSCVQAEGVCCQWRGTAVQHCRNISMHNTVGGAMAGPGSHQLTNTRMPNHDTSVVIQQAMPSPQSSSVITQAPSTNRQIGGTPSKMDWVTSEGTLTASMSERLINLKVRKDENIGIKPYYPKQNEGHCKYFGYANFTCLVVLLTTQHYVRAFSEAQAELTYASKLHPTVLQELKMCRLTCHKINWSLLHLTLVALTQCIVRTAVDAAGSSLSEMPSYSVTVAAPQVIVHVLLMLECLAWQTWHRKEWYFSFILAVCPGLGSSEGEIWKRKRGTKNKTTPPLKCNEADISESLRLKEMHFVSPLVSHLVYIPPKSTTSMWLVSLAVQRVISGCLKVDVVLQMGATSAEAKDSHAEGTLISIMFNNVDCALNFAKFGAAGRPPRIVNTTDKGPSSEKALPQSPESFALRTNSKSIPAGLNSHRGITA</sequence>
<dbReference type="Proteomes" id="UP000296049">
    <property type="component" value="Unassembled WGS sequence"/>
</dbReference>
<accession>R0L681</accession>
<dbReference type="InterPro" id="IPR051027">
    <property type="entry name" value="bZIP_transcription_factors"/>
</dbReference>
<comment type="subcellular location">
    <subcellularLocation>
        <location evidence="1">Nucleus</location>
    </subcellularLocation>
</comment>
<dbReference type="EMBL" id="KB743116">
    <property type="protein sequence ID" value="EOB01144.1"/>
    <property type="molecule type" value="Genomic_DNA"/>
</dbReference>
<keyword evidence="7" id="KW-1185">Reference proteome</keyword>
<dbReference type="GO" id="GO:0005634">
    <property type="term" value="C:nucleus"/>
    <property type="evidence" value="ECO:0007669"/>
    <property type="project" value="UniProtKB-SubCell"/>
</dbReference>
<proteinExistence type="predicted"/>
<feature type="region of interest" description="Disordered" evidence="5">
    <location>
        <begin position="1051"/>
        <end position="1096"/>
    </location>
</feature>
<feature type="compositionally biased region" description="Polar residues" evidence="5">
    <location>
        <begin position="735"/>
        <end position="752"/>
    </location>
</feature>
<evidence type="ECO:0000256" key="5">
    <source>
        <dbReference type="SAM" id="MobiDB-lite"/>
    </source>
</evidence>
<keyword evidence="3" id="KW-0804">Transcription</keyword>
<dbReference type="PANTHER" id="PTHR19304">
    <property type="entry name" value="CYCLIC-AMP RESPONSE ELEMENT BINDING PROTEIN"/>
    <property type="match status" value="1"/>
</dbReference>
<evidence type="ECO:0000256" key="3">
    <source>
        <dbReference type="ARBA" id="ARBA00023163"/>
    </source>
</evidence>
<protein>
    <submittedName>
        <fullName evidence="6">cAMP response element-binding protein 5</fullName>
    </submittedName>
</protein>
<evidence type="ECO:0000313" key="7">
    <source>
        <dbReference type="Proteomes" id="UP000296049"/>
    </source>
</evidence>
<evidence type="ECO:0000256" key="2">
    <source>
        <dbReference type="ARBA" id="ARBA00023015"/>
    </source>
</evidence>
<organism evidence="6 7">
    <name type="scientific">Anas platyrhynchos</name>
    <name type="common">Mallard</name>
    <name type="synonym">Anas boschas</name>
    <dbReference type="NCBI Taxonomy" id="8839"/>
    <lineage>
        <taxon>Eukaryota</taxon>
        <taxon>Metazoa</taxon>
        <taxon>Chordata</taxon>
        <taxon>Craniata</taxon>
        <taxon>Vertebrata</taxon>
        <taxon>Euteleostomi</taxon>
        <taxon>Archelosauria</taxon>
        <taxon>Archosauria</taxon>
        <taxon>Dinosauria</taxon>
        <taxon>Saurischia</taxon>
        <taxon>Theropoda</taxon>
        <taxon>Coelurosauria</taxon>
        <taxon>Aves</taxon>
        <taxon>Neognathae</taxon>
        <taxon>Galloanserae</taxon>
        <taxon>Anseriformes</taxon>
        <taxon>Anatidae</taxon>
        <taxon>Anatinae</taxon>
        <taxon>Anas</taxon>
    </lineage>
</organism>
<name>R0L681_ANAPL</name>